<dbReference type="RefSeq" id="WP_105037559.1">
    <property type="nucleotide sequence ID" value="NZ_PPSL01000001.1"/>
</dbReference>
<accession>A0A2S7T1P2</accession>
<evidence type="ECO:0000259" key="11">
    <source>
        <dbReference type="Pfam" id="PF01618"/>
    </source>
</evidence>
<reference evidence="12 13" key="1">
    <citation type="submission" date="2018-01" db="EMBL/GenBank/DDBJ databases">
        <title>A novel member of the phylum Bacteroidetes isolated from glacier ice.</title>
        <authorList>
            <person name="Liu Q."/>
            <person name="Xin Y.-H."/>
        </authorList>
    </citation>
    <scope>NUCLEOTIDE SEQUENCE [LARGE SCALE GENOMIC DNA]</scope>
    <source>
        <strain evidence="12 13">RB1R16</strain>
    </source>
</reference>
<evidence type="ECO:0000256" key="6">
    <source>
        <dbReference type="ARBA" id="ARBA00022989"/>
    </source>
</evidence>
<dbReference type="InterPro" id="IPR050790">
    <property type="entry name" value="ExbB/TolQ_transport"/>
</dbReference>
<evidence type="ECO:0000313" key="13">
    <source>
        <dbReference type="Proteomes" id="UP000239872"/>
    </source>
</evidence>
<feature type="transmembrane region" description="Helical" evidence="10">
    <location>
        <begin position="73"/>
        <end position="95"/>
    </location>
</feature>
<dbReference type="GO" id="GO:0005886">
    <property type="term" value="C:plasma membrane"/>
    <property type="evidence" value="ECO:0007669"/>
    <property type="project" value="UniProtKB-SubCell"/>
</dbReference>
<keyword evidence="6 10" id="KW-1133">Transmembrane helix</keyword>
<dbReference type="InterPro" id="IPR002898">
    <property type="entry name" value="MotA_ExbB_proton_chnl"/>
</dbReference>
<feature type="transmembrane region" description="Helical" evidence="10">
    <location>
        <begin position="27"/>
        <end position="45"/>
    </location>
</feature>
<keyword evidence="12" id="KW-0966">Cell projection</keyword>
<dbReference type="OrthoDB" id="4045at2"/>
<keyword evidence="4 10" id="KW-0812">Transmembrane</keyword>
<evidence type="ECO:0000313" key="12">
    <source>
        <dbReference type="EMBL" id="PQJ12676.1"/>
    </source>
</evidence>
<evidence type="ECO:0000256" key="3">
    <source>
        <dbReference type="ARBA" id="ARBA00022475"/>
    </source>
</evidence>
<evidence type="ECO:0000256" key="10">
    <source>
        <dbReference type="SAM" id="Phobius"/>
    </source>
</evidence>
<dbReference type="Proteomes" id="UP000239872">
    <property type="component" value="Unassembled WGS sequence"/>
</dbReference>
<dbReference type="PANTHER" id="PTHR30625:SF15">
    <property type="entry name" value="BIOPOLYMER TRANSPORT PROTEIN EXBB"/>
    <property type="match status" value="1"/>
</dbReference>
<dbReference type="GO" id="GO:0017038">
    <property type="term" value="P:protein import"/>
    <property type="evidence" value="ECO:0007669"/>
    <property type="project" value="TreeGrafter"/>
</dbReference>
<sequence length="283" mass="30122">MSDVKTAAPKPASQGNRAGKPKNTNNFLTNLLVVVACVIAGYVIWKFVLGSPSNFVDGEAREKAKPGNIMGTMYQGGFVVPILMGTLLTLISFIIERALTIVKAKGKIDGGEFVRKVQYHLANKNVQAAIAECDKQAGSVGNVMRAGLVKYEEMVHAGELDTDQKLAGIQKEIEEATSLELPMLEKNLVFLSTISSCATLLGLFGTVLGMIRSFQAMGQAGAPDAGALANGISEALINTALGISTSFFAIIAYNFFTTLIDGITYSIDESGFTLTQSFASNYK</sequence>
<evidence type="ECO:0000256" key="1">
    <source>
        <dbReference type="ARBA" id="ARBA00004651"/>
    </source>
</evidence>
<feature type="transmembrane region" description="Helical" evidence="10">
    <location>
        <begin position="188"/>
        <end position="215"/>
    </location>
</feature>
<feature type="transmembrane region" description="Helical" evidence="10">
    <location>
        <begin position="235"/>
        <end position="256"/>
    </location>
</feature>
<organism evidence="12 13">
    <name type="scientific">Flavipsychrobacter stenotrophus</name>
    <dbReference type="NCBI Taxonomy" id="2077091"/>
    <lineage>
        <taxon>Bacteria</taxon>
        <taxon>Pseudomonadati</taxon>
        <taxon>Bacteroidota</taxon>
        <taxon>Chitinophagia</taxon>
        <taxon>Chitinophagales</taxon>
        <taxon>Chitinophagaceae</taxon>
        <taxon>Flavipsychrobacter</taxon>
    </lineage>
</organism>
<dbReference type="AlphaFoldDB" id="A0A2S7T1P2"/>
<protein>
    <submittedName>
        <fullName evidence="12">Flagellar motor protein MotA</fullName>
    </submittedName>
</protein>
<evidence type="ECO:0000256" key="2">
    <source>
        <dbReference type="ARBA" id="ARBA00022448"/>
    </source>
</evidence>
<comment type="subcellular location">
    <subcellularLocation>
        <location evidence="1">Cell membrane</location>
        <topology evidence="1">Multi-pass membrane protein</topology>
    </subcellularLocation>
    <subcellularLocation>
        <location evidence="8">Membrane</location>
        <topology evidence="8">Multi-pass membrane protein</topology>
    </subcellularLocation>
</comment>
<comment type="caution">
    <text evidence="12">The sequence shown here is derived from an EMBL/GenBank/DDBJ whole genome shotgun (WGS) entry which is preliminary data.</text>
</comment>
<evidence type="ECO:0000256" key="9">
    <source>
        <dbReference type="SAM" id="MobiDB-lite"/>
    </source>
</evidence>
<dbReference type="PANTHER" id="PTHR30625">
    <property type="entry name" value="PROTEIN TOLQ"/>
    <property type="match status" value="1"/>
</dbReference>
<evidence type="ECO:0000256" key="5">
    <source>
        <dbReference type="ARBA" id="ARBA00022927"/>
    </source>
</evidence>
<comment type="similarity">
    <text evidence="8">Belongs to the exbB/tolQ family.</text>
</comment>
<evidence type="ECO:0000256" key="4">
    <source>
        <dbReference type="ARBA" id="ARBA00022692"/>
    </source>
</evidence>
<keyword evidence="13" id="KW-1185">Reference proteome</keyword>
<keyword evidence="12" id="KW-0969">Cilium</keyword>
<name>A0A2S7T1P2_9BACT</name>
<keyword evidence="12" id="KW-0282">Flagellum</keyword>
<feature type="region of interest" description="Disordered" evidence="9">
    <location>
        <begin position="1"/>
        <end position="21"/>
    </location>
</feature>
<keyword evidence="7 10" id="KW-0472">Membrane</keyword>
<evidence type="ECO:0000256" key="7">
    <source>
        <dbReference type="ARBA" id="ARBA00023136"/>
    </source>
</evidence>
<dbReference type="EMBL" id="PPSL01000001">
    <property type="protein sequence ID" value="PQJ12676.1"/>
    <property type="molecule type" value="Genomic_DNA"/>
</dbReference>
<dbReference type="Pfam" id="PF01618">
    <property type="entry name" value="MotA_ExbB"/>
    <property type="match status" value="1"/>
</dbReference>
<gene>
    <name evidence="12" type="ORF">CJD36_002730</name>
</gene>
<keyword evidence="2 8" id="KW-0813">Transport</keyword>
<proteinExistence type="inferred from homology"/>
<keyword evidence="3" id="KW-1003">Cell membrane</keyword>
<evidence type="ECO:0000256" key="8">
    <source>
        <dbReference type="RuleBase" id="RU004057"/>
    </source>
</evidence>
<feature type="domain" description="MotA/TolQ/ExbB proton channel" evidence="11">
    <location>
        <begin position="144"/>
        <end position="267"/>
    </location>
</feature>
<keyword evidence="5 8" id="KW-0653">Protein transport</keyword>